<accession>A0AA38IIQ9</accession>
<feature type="transmembrane region" description="Helical" evidence="7">
    <location>
        <begin position="101"/>
        <end position="121"/>
    </location>
</feature>
<keyword evidence="9" id="KW-1185">Reference proteome</keyword>
<dbReference type="EMBL" id="JALNTZ010000003">
    <property type="protein sequence ID" value="KAJ3657435.1"/>
    <property type="molecule type" value="Genomic_DNA"/>
</dbReference>
<evidence type="ECO:0000313" key="8">
    <source>
        <dbReference type="EMBL" id="KAJ3657435.1"/>
    </source>
</evidence>
<dbReference type="PANTHER" id="PTHR10332:SF88">
    <property type="entry name" value="EQUILIBRATIVE NUCLEOSIDE TRANSPORTER 1, ISOFORM A"/>
    <property type="match status" value="1"/>
</dbReference>
<feature type="transmembrane region" description="Helical" evidence="7">
    <location>
        <begin position="20"/>
        <end position="41"/>
    </location>
</feature>
<feature type="non-terminal residue" evidence="8">
    <location>
        <position position="174"/>
    </location>
</feature>
<feature type="transmembrane region" description="Helical" evidence="7">
    <location>
        <begin position="71"/>
        <end position="94"/>
    </location>
</feature>
<evidence type="ECO:0000256" key="5">
    <source>
        <dbReference type="ARBA" id="ARBA00022989"/>
    </source>
</evidence>
<comment type="subcellular location">
    <subcellularLocation>
        <location evidence="1">Membrane</location>
        <topology evidence="1">Multi-pass membrane protein</topology>
    </subcellularLocation>
</comment>
<feature type="transmembrane region" description="Helical" evidence="7">
    <location>
        <begin position="133"/>
        <end position="159"/>
    </location>
</feature>
<evidence type="ECO:0000256" key="3">
    <source>
        <dbReference type="ARBA" id="ARBA00022448"/>
    </source>
</evidence>
<evidence type="ECO:0000313" key="9">
    <source>
        <dbReference type="Proteomes" id="UP001168821"/>
    </source>
</evidence>
<comment type="similarity">
    <text evidence="2">Belongs to the SLC29A/ENT transporter (TC 2.A.57) family.</text>
</comment>
<dbReference type="PANTHER" id="PTHR10332">
    <property type="entry name" value="EQUILIBRATIVE NUCLEOSIDE TRANSPORTER"/>
    <property type="match status" value="1"/>
</dbReference>
<keyword evidence="4 7" id="KW-0812">Transmembrane</keyword>
<evidence type="ECO:0000256" key="2">
    <source>
        <dbReference type="ARBA" id="ARBA00007965"/>
    </source>
</evidence>
<organism evidence="8 9">
    <name type="scientific">Zophobas morio</name>
    <dbReference type="NCBI Taxonomy" id="2755281"/>
    <lineage>
        <taxon>Eukaryota</taxon>
        <taxon>Metazoa</taxon>
        <taxon>Ecdysozoa</taxon>
        <taxon>Arthropoda</taxon>
        <taxon>Hexapoda</taxon>
        <taxon>Insecta</taxon>
        <taxon>Pterygota</taxon>
        <taxon>Neoptera</taxon>
        <taxon>Endopterygota</taxon>
        <taxon>Coleoptera</taxon>
        <taxon>Polyphaga</taxon>
        <taxon>Cucujiformia</taxon>
        <taxon>Tenebrionidae</taxon>
        <taxon>Zophobas</taxon>
    </lineage>
</organism>
<dbReference type="Proteomes" id="UP001168821">
    <property type="component" value="Unassembled WGS sequence"/>
</dbReference>
<dbReference type="InterPro" id="IPR002259">
    <property type="entry name" value="Eqnu_transpt"/>
</dbReference>
<name>A0AA38IIQ9_9CUCU</name>
<proteinExistence type="inferred from homology"/>
<protein>
    <submittedName>
        <fullName evidence="8">Uncharacterized protein</fullName>
    </submittedName>
</protein>
<gene>
    <name evidence="8" type="ORF">Zmor_009238</name>
</gene>
<keyword evidence="5 7" id="KW-1133">Transmembrane helix</keyword>
<evidence type="ECO:0000256" key="6">
    <source>
        <dbReference type="ARBA" id="ARBA00023136"/>
    </source>
</evidence>
<comment type="caution">
    <text evidence="8">The sequence shown here is derived from an EMBL/GenBank/DDBJ whole genome shotgun (WGS) entry which is preliminary data.</text>
</comment>
<reference evidence="8" key="1">
    <citation type="journal article" date="2023" name="G3 (Bethesda)">
        <title>Whole genome assemblies of Zophobas morio and Tenebrio molitor.</title>
        <authorList>
            <person name="Kaur S."/>
            <person name="Stinson S.A."/>
            <person name="diCenzo G.C."/>
        </authorList>
    </citation>
    <scope>NUCLEOTIDE SEQUENCE</scope>
    <source>
        <strain evidence="8">QUZm001</strain>
    </source>
</reference>
<keyword evidence="3" id="KW-0813">Transport</keyword>
<evidence type="ECO:0000256" key="7">
    <source>
        <dbReference type="SAM" id="Phobius"/>
    </source>
</evidence>
<evidence type="ECO:0000256" key="4">
    <source>
        <dbReference type="ARBA" id="ARBA00022692"/>
    </source>
</evidence>
<sequence>MGSKEVHNEKFDHEPQDKYLLVYAVFGFFGIIHFLPATFFVTAHDYWMYKFRDTTSDIIDSSHRTTLQAEFSASVTISTHVTGVLGSFLTLFFGHKLNVHFKLYGSLLIIVVFYVIAAIFIHIDTDSWQTGFFVLTMLMVGTINTMNTVAGLTFFSILYKFQPDYLGPYLNGQG</sequence>
<dbReference type="AlphaFoldDB" id="A0AA38IIQ9"/>
<dbReference type="GO" id="GO:0005886">
    <property type="term" value="C:plasma membrane"/>
    <property type="evidence" value="ECO:0007669"/>
    <property type="project" value="TreeGrafter"/>
</dbReference>
<keyword evidence="6 7" id="KW-0472">Membrane</keyword>
<dbReference type="GO" id="GO:0005337">
    <property type="term" value="F:nucleoside transmembrane transporter activity"/>
    <property type="evidence" value="ECO:0007669"/>
    <property type="project" value="InterPro"/>
</dbReference>
<evidence type="ECO:0000256" key="1">
    <source>
        <dbReference type="ARBA" id="ARBA00004141"/>
    </source>
</evidence>